<dbReference type="Proteomes" id="UP000061809">
    <property type="component" value="Chromosome"/>
</dbReference>
<dbReference type="EMBL" id="CP012801">
    <property type="protein sequence ID" value="ALJ62232.1"/>
    <property type="molecule type" value="Genomic_DNA"/>
</dbReference>
<dbReference type="KEGG" id="bcel:BcellWH2_05023"/>
<dbReference type="Gene3D" id="1.20.1420.60">
    <property type="match status" value="1"/>
</dbReference>
<dbReference type="Pfam" id="PF14300">
    <property type="entry name" value="DMP19"/>
    <property type="match status" value="1"/>
</dbReference>
<proteinExistence type="predicted"/>
<evidence type="ECO:0000259" key="1">
    <source>
        <dbReference type="Pfam" id="PF14300"/>
    </source>
</evidence>
<dbReference type="RefSeq" id="WP_029426730.1">
    <property type="nucleotide sequence ID" value="NZ_CP012801.1"/>
</dbReference>
<name>A0A0P0GXH7_9BACE</name>
<dbReference type="PATRIC" id="fig|246787.4.peg.5187"/>
<accession>A0A0P0GXH7</accession>
<evidence type="ECO:0000313" key="3">
    <source>
        <dbReference type="Proteomes" id="UP000061809"/>
    </source>
</evidence>
<dbReference type="AlphaFoldDB" id="A0A0P0GXH7"/>
<dbReference type="InterPro" id="IPR025402">
    <property type="entry name" value="DMP19_C"/>
</dbReference>
<reference evidence="2 3" key="1">
    <citation type="journal article" date="2015" name="Science">
        <title>Genetic determinants of in vivo fitness and diet responsiveness in multiple human gut Bacteroides.</title>
        <authorList>
            <person name="Wu M."/>
            <person name="McNulty N.P."/>
            <person name="Rodionov D.A."/>
            <person name="Khoroshkin M.S."/>
            <person name="Griffin N.W."/>
            <person name="Cheng J."/>
            <person name="Latreille P."/>
            <person name="Kerstetter R.A."/>
            <person name="Terrapon N."/>
            <person name="Henrissat B."/>
            <person name="Osterman A.L."/>
            <person name="Gordon J.I."/>
        </authorList>
    </citation>
    <scope>NUCLEOTIDE SEQUENCE [LARGE SCALE GENOMIC DNA]</scope>
    <source>
        <strain evidence="2 3">WH2</strain>
    </source>
</reference>
<protein>
    <recommendedName>
        <fullName evidence="1">DNA mimic protein DMP19 C-terminal domain-containing protein</fullName>
    </recommendedName>
</protein>
<gene>
    <name evidence="2" type="ORF">BcellWH2_05023</name>
</gene>
<sequence length="176" mass="20557">MLTWFLNLLGFKKKNIGKGVFEDYEPITQELIDVTPEDELYTKIMWSLLSDEVWFSDSQKAFSLIYELDGEVCNGGFNQYYFNPSGEDRYEVEKALELIGAIDFSSLMRRANACYETIKPELEKFDDGTSENFSKSYEDNPLTEFDNEYYELNNGGRLFVLMSQFVKKHPQDFISK</sequence>
<organism evidence="2 3">
    <name type="scientific">Bacteroides cellulosilyticus</name>
    <dbReference type="NCBI Taxonomy" id="246787"/>
    <lineage>
        <taxon>Bacteria</taxon>
        <taxon>Pseudomonadati</taxon>
        <taxon>Bacteroidota</taxon>
        <taxon>Bacteroidia</taxon>
        <taxon>Bacteroidales</taxon>
        <taxon>Bacteroidaceae</taxon>
        <taxon>Bacteroides</taxon>
    </lineage>
</organism>
<evidence type="ECO:0000313" key="2">
    <source>
        <dbReference type="EMBL" id="ALJ62232.1"/>
    </source>
</evidence>
<feature type="domain" description="DNA mimic protein DMP19 C-terminal" evidence="1">
    <location>
        <begin position="56"/>
        <end position="169"/>
    </location>
</feature>